<evidence type="ECO:0000313" key="3">
    <source>
        <dbReference type="EMBL" id="KLO13801.1"/>
    </source>
</evidence>
<evidence type="ECO:0000259" key="2">
    <source>
        <dbReference type="Pfam" id="PF20152"/>
    </source>
</evidence>
<feature type="domain" description="DUF6534" evidence="2">
    <location>
        <begin position="169"/>
        <end position="217"/>
    </location>
</feature>
<dbReference type="InterPro" id="IPR045339">
    <property type="entry name" value="DUF6534"/>
</dbReference>
<gene>
    <name evidence="3" type="ORF">SCHPADRAFT_347622</name>
</gene>
<organism evidence="3 4">
    <name type="scientific">Schizopora paradoxa</name>
    <dbReference type="NCBI Taxonomy" id="27342"/>
    <lineage>
        <taxon>Eukaryota</taxon>
        <taxon>Fungi</taxon>
        <taxon>Dikarya</taxon>
        <taxon>Basidiomycota</taxon>
        <taxon>Agaricomycotina</taxon>
        <taxon>Agaricomycetes</taxon>
        <taxon>Hymenochaetales</taxon>
        <taxon>Schizoporaceae</taxon>
        <taxon>Schizopora</taxon>
    </lineage>
</organism>
<dbReference type="Pfam" id="PF20152">
    <property type="entry name" value="DUF6534"/>
    <property type="match status" value="1"/>
</dbReference>
<dbReference type="STRING" id="27342.A0A0H2SAA1"/>
<reference evidence="3 4" key="1">
    <citation type="submission" date="2015-04" db="EMBL/GenBank/DDBJ databases">
        <title>Complete genome sequence of Schizopora paradoxa KUC8140, a cosmopolitan wood degrader in East Asia.</title>
        <authorList>
            <consortium name="DOE Joint Genome Institute"/>
            <person name="Min B."/>
            <person name="Park H."/>
            <person name="Jang Y."/>
            <person name="Kim J.-J."/>
            <person name="Kim K.H."/>
            <person name="Pangilinan J."/>
            <person name="Lipzen A."/>
            <person name="Riley R."/>
            <person name="Grigoriev I.V."/>
            <person name="Spatafora J.W."/>
            <person name="Choi I.-G."/>
        </authorList>
    </citation>
    <scope>NUCLEOTIDE SEQUENCE [LARGE SCALE GENOMIC DNA]</scope>
    <source>
        <strain evidence="3 4">KUC8140</strain>
    </source>
</reference>
<protein>
    <recommendedName>
        <fullName evidence="2">DUF6534 domain-containing protein</fullName>
    </recommendedName>
</protein>
<feature type="transmembrane region" description="Helical" evidence="1">
    <location>
        <begin position="159"/>
        <end position="184"/>
    </location>
</feature>
<feature type="transmembrane region" description="Helical" evidence="1">
    <location>
        <begin position="196"/>
        <end position="217"/>
    </location>
</feature>
<keyword evidence="1" id="KW-0812">Transmembrane</keyword>
<proteinExistence type="predicted"/>
<evidence type="ECO:0000313" key="4">
    <source>
        <dbReference type="Proteomes" id="UP000053477"/>
    </source>
</evidence>
<dbReference type="AlphaFoldDB" id="A0A0H2SAA1"/>
<evidence type="ECO:0000256" key="1">
    <source>
        <dbReference type="SAM" id="Phobius"/>
    </source>
</evidence>
<feature type="transmembrane region" description="Helical" evidence="1">
    <location>
        <begin position="125"/>
        <end position="147"/>
    </location>
</feature>
<dbReference type="PANTHER" id="PTHR40465">
    <property type="entry name" value="CHROMOSOME 1, WHOLE GENOME SHOTGUN SEQUENCE"/>
    <property type="match status" value="1"/>
</dbReference>
<keyword evidence="4" id="KW-1185">Reference proteome</keyword>
<dbReference type="OrthoDB" id="3190888at2759"/>
<feature type="transmembrane region" description="Helical" evidence="1">
    <location>
        <begin position="46"/>
        <end position="72"/>
    </location>
</feature>
<accession>A0A0H2SAA1</accession>
<dbReference type="InParanoid" id="A0A0H2SAA1"/>
<feature type="transmembrane region" description="Helical" evidence="1">
    <location>
        <begin position="12"/>
        <end position="34"/>
    </location>
</feature>
<dbReference type="PANTHER" id="PTHR40465:SF1">
    <property type="entry name" value="DUF6534 DOMAIN-CONTAINING PROTEIN"/>
    <property type="match status" value="1"/>
</dbReference>
<dbReference type="Proteomes" id="UP000053477">
    <property type="component" value="Unassembled WGS sequence"/>
</dbReference>
<keyword evidence="1" id="KW-0472">Membrane</keyword>
<keyword evidence="1" id="KW-1133">Transmembrane helix</keyword>
<name>A0A0H2SAA1_9AGAM</name>
<sequence length="227" mass="24972">MGPTIDNTVGAVLVGCFLSCMLFGVTILQSVCYFQSNKSRSDGRFIFVVVIASIFLDVVLTILICHGTYIYTVRSVENPGNLITTIPWSYRPLSLIIGISESVVRCFFVRRIWILSNRNLPVTSLQVALMVVPLGIAVPGAAIQIINLHTLDQLPKMTWIIYSTMFSDMLADISIASTSCYFLYRSNAGVTGSTDLFNTLIIFVIGTGSITVIFSRFCDIVETILVS</sequence>
<dbReference type="EMBL" id="KQ085954">
    <property type="protein sequence ID" value="KLO13801.1"/>
    <property type="molecule type" value="Genomic_DNA"/>
</dbReference>
<feature type="transmembrane region" description="Helical" evidence="1">
    <location>
        <begin position="92"/>
        <end position="113"/>
    </location>
</feature>